<evidence type="ECO:0000256" key="5">
    <source>
        <dbReference type="ARBA" id="ARBA00023033"/>
    </source>
</evidence>
<keyword evidence="4" id="KW-0560">Oxidoreductase</keyword>
<dbReference type="OrthoDB" id="9993796at2759"/>
<dbReference type="STRING" id="1220924.W2S2R1"/>
<dbReference type="AlphaFoldDB" id="W2S2R1"/>
<dbReference type="InParanoid" id="W2S2R1"/>
<evidence type="ECO:0000256" key="4">
    <source>
        <dbReference type="ARBA" id="ARBA00023002"/>
    </source>
</evidence>
<dbReference type="eggNOG" id="KOG2614">
    <property type="taxonomic scope" value="Eukaryota"/>
</dbReference>
<keyword evidence="6" id="KW-0175">Coiled coil</keyword>
<dbReference type="InterPro" id="IPR050493">
    <property type="entry name" value="FAD-dep_Monooxygenase_BioMet"/>
</dbReference>
<dbReference type="SUPFAM" id="SSF51905">
    <property type="entry name" value="FAD/NAD(P)-binding domain"/>
    <property type="match status" value="1"/>
</dbReference>
<evidence type="ECO:0000259" key="8">
    <source>
        <dbReference type="Pfam" id="PF01494"/>
    </source>
</evidence>
<keyword evidence="5" id="KW-0503">Monooxygenase</keyword>
<reference evidence="9 10" key="1">
    <citation type="submission" date="2013-03" db="EMBL/GenBank/DDBJ databases">
        <title>The Genome Sequence of Phialophora europaea CBS 101466.</title>
        <authorList>
            <consortium name="The Broad Institute Genomics Platform"/>
            <person name="Cuomo C."/>
            <person name="de Hoog S."/>
            <person name="Gorbushina A."/>
            <person name="Walker B."/>
            <person name="Young S.K."/>
            <person name="Zeng Q."/>
            <person name="Gargeya S."/>
            <person name="Fitzgerald M."/>
            <person name="Haas B."/>
            <person name="Abouelleil A."/>
            <person name="Allen A.W."/>
            <person name="Alvarado L."/>
            <person name="Arachchi H.M."/>
            <person name="Berlin A.M."/>
            <person name="Chapman S.B."/>
            <person name="Gainer-Dewar J."/>
            <person name="Goldberg J."/>
            <person name="Griggs A."/>
            <person name="Gujja S."/>
            <person name="Hansen M."/>
            <person name="Howarth C."/>
            <person name="Imamovic A."/>
            <person name="Ireland A."/>
            <person name="Larimer J."/>
            <person name="McCowan C."/>
            <person name="Murphy C."/>
            <person name="Pearson M."/>
            <person name="Poon T.W."/>
            <person name="Priest M."/>
            <person name="Roberts A."/>
            <person name="Saif S."/>
            <person name="Shea T."/>
            <person name="Sisk P."/>
            <person name="Sykes S."/>
            <person name="Wortman J."/>
            <person name="Nusbaum C."/>
            <person name="Birren B."/>
        </authorList>
    </citation>
    <scope>NUCLEOTIDE SEQUENCE [LARGE SCALE GENOMIC DNA]</scope>
    <source>
        <strain evidence="9 10">CBS 101466</strain>
    </source>
</reference>
<dbReference type="EMBL" id="KB822718">
    <property type="protein sequence ID" value="ETN42962.1"/>
    <property type="molecule type" value="Genomic_DNA"/>
</dbReference>
<dbReference type="SUPFAM" id="SSF54373">
    <property type="entry name" value="FAD-linked reductases, C-terminal domain"/>
    <property type="match status" value="1"/>
</dbReference>
<dbReference type="Gene3D" id="3.50.50.60">
    <property type="entry name" value="FAD/NAD(P)-binding domain"/>
    <property type="match status" value="1"/>
</dbReference>
<feature type="region of interest" description="Disordered" evidence="7">
    <location>
        <begin position="526"/>
        <end position="563"/>
    </location>
</feature>
<dbReference type="VEuPathDB" id="FungiDB:HMPREF1541_02120"/>
<dbReference type="InterPro" id="IPR002938">
    <property type="entry name" value="FAD-bd"/>
</dbReference>
<sequence length="608" mass="66015">MTGASLKIGIVGAGVAGLSAAIALRKVGHDVEVFERSQFKNEAGAAVSIPPNGGRILEHWNFDSVKAGGIDNVQVRRPKGDTLEPMAPTLSFADVKEKFGTRWLFYHRVDMHRTLRELAEAQGANIRLGCKVVDVDIDAGIIHIEGGATHQKDLVVVADGQHDQINAKVTGVEVPMQRSGQTAYRCLIPMEDIMADEETKHLFENQPPGFWAPALPARGVMVVTYPCRDNKILNVLAVSRSLATHGTNEDEIIKDWNFPATHEDLEKVLDGFHPHVKKAFLKAPEVKVYTQMKRQPLNKMTKGKTVLIGDACHPMLLTHAQGVSSSIEDAAALELFLDNLPSSLSVESAPSDVLLQRLQQFEKFRLGRVSATQILTEPIIPGPNAMDNFKKQEESIRQYYDGPLPPLGSMPHSPGICEFFFGYDVRKEATKFLEENPLTTLSSTLSAVPVPVTSATPNVSHKAPRVVEQPPSEPSAQDLEAQRVVQEAQNALVAAQAALVQVNQTLAAAQKALELATKNLRVSQQPTQLVPPKTAVSTVSSNATEPQQASQSSTLRPAKPKKMKSFDTLRNKMSGVFSGSLVSVKEVPQTPPKTPPSENAPLTTGVKA</sequence>
<evidence type="ECO:0000256" key="3">
    <source>
        <dbReference type="ARBA" id="ARBA00022827"/>
    </source>
</evidence>
<feature type="region of interest" description="Disordered" evidence="7">
    <location>
        <begin position="580"/>
        <end position="608"/>
    </location>
</feature>
<feature type="domain" description="FAD-binding" evidence="8">
    <location>
        <begin position="7"/>
        <end position="333"/>
    </location>
</feature>
<evidence type="ECO:0000256" key="6">
    <source>
        <dbReference type="SAM" id="Coils"/>
    </source>
</evidence>
<dbReference type="PANTHER" id="PTHR13789:SF314">
    <property type="entry name" value="FAD-BINDING DOMAIN-CONTAINING PROTEIN"/>
    <property type="match status" value="1"/>
</dbReference>
<evidence type="ECO:0000256" key="7">
    <source>
        <dbReference type="SAM" id="MobiDB-lite"/>
    </source>
</evidence>
<dbReference type="Proteomes" id="UP000030752">
    <property type="component" value="Unassembled WGS sequence"/>
</dbReference>
<evidence type="ECO:0000313" key="9">
    <source>
        <dbReference type="EMBL" id="ETN42962.1"/>
    </source>
</evidence>
<keyword evidence="2" id="KW-0285">Flavoprotein</keyword>
<feature type="coiled-coil region" evidence="6">
    <location>
        <begin position="485"/>
        <end position="519"/>
    </location>
</feature>
<proteinExistence type="inferred from homology"/>
<dbReference type="GO" id="GO:0004497">
    <property type="term" value="F:monooxygenase activity"/>
    <property type="evidence" value="ECO:0007669"/>
    <property type="project" value="UniProtKB-KW"/>
</dbReference>
<protein>
    <recommendedName>
        <fullName evidence="8">FAD-binding domain-containing protein</fullName>
    </recommendedName>
</protein>
<dbReference type="Pfam" id="PF01494">
    <property type="entry name" value="FAD_binding_3"/>
    <property type="match status" value="1"/>
</dbReference>
<accession>W2S2R1</accession>
<dbReference type="PANTHER" id="PTHR13789">
    <property type="entry name" value="MONOOXYGENASE"/>
    <property type="match status" value="1"/>
</dbReference>
<comment type="similarity">
    <text evidence="1">Belongs to the paxM FAD-dependent monooxygenase family.</text>
</comment>
<keyword evidence="3" id="KW-0274">FAD</keyword>
<dbReference type="InterPro" id="IPR036188">
    <property type="entry name" value="FAD/NAD-bd_sf"/>
</dbReference>
<name>W2S2R1_CYPE1</name>
<keyword evidence="10" id="KW-1185">Reference proteome</keyword>
<dbReference type="RefSeq" id="XP_008714698.1">
    <property type="nucleotide sequence ID" value="XM_008716476.1"/>
</dbReference>
<feature type="compositionally biased region" description="Polar residues" evidence="7">
    <location>
        <begin position="535"/>
        <end position="555"/>
    </location>
</feature>
<evidence type="ECO:0000256" key="1">
    <source>
        <dbReference type="ARBA" id="ARBA00007992"/>
    </source>
</evidence>
<evidence type="ECO:0000256" key="2">
    <source>
        <dbReference type="ARBA" id="ARBA00022630"/>
    </source>
</evidence>
<evidence type="ECO:0000313" key="10">
    <source>
        <dbReference type="Proteomes" id="UP000030752"/>
    </source>
</evidence>
<dbReference type="PRINTS" id="PR00420">
    <property type="entry name" value="RNGMNOXGNASE"/>
</dbReference>
<dbReference type="HOGENOM" id="CLU_009665_19_0_1"/>
<dbReference type="GeneID" id="19969459"/>
<dbReference type="GO" id="GO:0071949">
    <property type="term" value="F:FAD binding"/>
    <property type="evidence" value="ECO:0007669"/>
    <property type="project" value="InterPro"/>
</dbReference>
<gene>
    <name evidence="9" type="ORF">HMPREF1541_02120</name>
</gene>
<feature type="region of interest" description="Disordered" evidence="7">
    <location>
        <begin position="455"/>
        <end position="478"/>
    </location>
</feature>
<organism evidence="9 10">
    <name type="scientific">Cyphellophora europaea (strain CBS 101466)</name>
    <name type="common">Phialophora europaea</name>
    <dbReference type="NCBI Taxonomy" id="1220924"/>
    <lineage>
        <taxon>Eukaryota</taxon>
        <taxon>Fungi</taxon>
        <taxon>Dikarya</taxon>
        <taxon>Ascomycota</taxon>
        <taxon>Pezizomycotina</taxon>
        <taxon>Eurotiomycetes</taxon>
        <taxon>Chaetothyriomycetidae</taxon>
        <taxon>Chaetothyriales</taxon>
        <taxon>Cyphellophoraceae</taxon>
        <taxon>Cyphellophora</taxon>
    </lineage>
</organism>